<name>A0A9P9Y9T8_9MUSC</name>
<keyword evidence="2" id="KW-1185">Reference proteome</keyword>
<comment type="caution">
    <text evidence="1">The sequence shown here is derived from an EMBL/GenBank/DDBJ whole genome shotgun (WGS) entry which is preliminary data.</text>
</comment>
<evidence type="ECO:0000313" key="1">
    <source>
        <dbReference type="EMBL" id="KAI8033026.1"/>
    </source>
</evidence>
<sequence length="111" mass="12603">MLQTNPASSSNAQVHNADEIDNIAIQQPLVDAEIEFLQKKILLIELREREKKMCSEFSDVTQSMKPFRYILKMQEIAERAAIEEEQTVHMMACATNPLTLVSSIRPTPLNS</sequence>
<organism evidence="1 2">
    <name type="scientific">Drosophila gunungcola</name>
    <name type="common">fruit fly</name>
    <dbReference type="NCBI Taxonomy" id="103775"/>
    <lineage>
        <taxon>Eukaryota</taxon>
        <taxon>Metazoa</taxon>
        <taxon>Ecdysozoa</taxon>
        <taxon>Arthropoda</taxon>
        <taxon>Hexapoda</taxon>
        <taxon>Insecta</taxon>
        <taxon>Pterygota</taxon>
        <taxon>Neoptera</taxon>
        <taxon>Endopterygota</taxon>
        <taxon>Diptera</taxon>
        <taxon>Brachycera</taxon>
        <taxon>Muscomorpha</taxon>
        <taxon>Ephydroidea</taxon>
        <taxon>Drosophilidae</taxon>
        <taxon>Drosophila</taxon>
        <taxon>Sophophora</taxon>
    </lineage>
</organism>
<protein>
    <submittedName>
        <fullName evidence="1">Uncharacterized protein</fullName>
    </submittedName>
</protein>
<proteinExistence type="predicted"/>
<reference evidence="1" key="1">
    <citation type="journal article" date="2023" name="Genome Biol. Evol.">
        <title>Long-read-based Genome Assembly of Drosophila gunungcola Reveals Fewer Chemosensory Genes in Flower-breeding Species.</title>
        <authorList>
            <person name="Negi A."/>
            <person name="Liao B.Y."/>
            <person name="Yeh S.D."/>
        </authorList>
    </citation>
    <scope>NUCLEOTIDE SEQUENCE</scope>
    <source>
        <strain evidence="1">Sukarami</strain>
    </source>
</reference>
<dbReference type="Proteomes" id="UP001059596">
    <property type="component" value="Unassembled WGS sequence"/>
</dbReference>
<gene>
    <name evidence="1" type="ORF">M5D96_014221</name>
</gene>
<accession>A0A9P9Y9T8</accession>
<dbReference type="EMBL" id="JAMKOV010000264">
    <property type="protein sequence ID" value="KAI8033026.1"/>
    <property type="molecule type" value="Genomic_DNA"/>
</dbReference>
<evidence type="ECO:0000313" key="2">
    <source>
        <dbReference type="Proteomes" id="UP001059596"/>
    </source>
</evidence>
<dbReference type="AlphaFoldDB" id="A0A9P9Y9T8"/>